<reference evidence="2 3" key="1">
    <citation type="submission" date="2019-12" db="EMBL/GenBank/DDBJ databases">
        <authorList>
            <person name="Alioto T."/>
            <person name="Alioto T."/>
            <person name="Gomez Garrido J."/>
        </authorList>
    </citation>
    <scope>NUCLEOTIDE SEQUENCE [LARGE SCALE GENOMIC DNA]</scope>
</reference>
<feature type="domain" description="NYN" evidence="1">
    <location>
        <begin position="12"/>
        <end position="76"/>
    </location>
</feature>
<proteinExistence type="predicted"/>
<dbReference type="AlphaFoldDB" id="A0A8S0R4L6"/>
<dbReference type="InterPro" id="IPR024768">
    <property type="entry name" value="Marf1"/>
</dbReference>
<comment type="caution">
    <text evidence="2">The sequence shown here is derived from an EMBL/GenBank/DDBJ whole genome shotgun (WGS) entry which is preliminary data.</text>
</comment>
<dbReference type="Pfam" id="PF01936">
    <property type="entry name" value="NYN"/>
    <property type="match status" value="1"/>
</dbReference>
<dbReference type="InterPro" id="IPR021139">
    <property type="entry name" value="NYN"/>
</dbReference>
<dbReference type="EMBL" id="CACTIH010002091">
    <property type="protein sequence ID" value="CAA2973222.1"/>
    <property type="molecule type" value="Genomic_DNA"/>
</dbReference>
<evidence type="ECO:0000259" key="1">
    <source>
        <dbReference type="Pfam" id="PF01936"/>
    </source>
</evidence>
<dbReference type="OrthoDB" id="549353at2759"/>
<dbReference type="PANTHER" id="PTHR14379">
    <property type="entry name" value="LIMKAIN B LKAP"/>
    <property type="match status" value="1"/>
</dbReference>
<evidence type="ECO:0000313" key="3">
    <source>
        <dbReference type="Proteomes" id="UP000594638"/>
    </source>
</evidence>
<name>A0A8S0R4L6_OLEEU</name>
<dbReference type="GO" id="GO:0010468">
    <property type="term" value="P:regulation of gene expression"/>
    <property type="evidence" value="ECO:0007669"/>
    <property type="project" value="InterPro"/>
</dbReference>
<accession>A0A8S0R4L6</accession>
<dbReference type="Proteomes" id="UP000594638">
    <property type="component" value="Unassembled WGS sequence"/>
</dbReference>
<dbReference type="PANTHER" id="PTHR14379:SF82">
    <property type="entry name" value="OS08G0230500 PROTEIN"/>
    <property type="match status" value="1"/>
</dbReference>
<organism evidence="2 3">
    <name type="scientific">Olea europaea subsp. europaea</name>
    <dbReference type="NCBI Taxonomy" id="158383"/>
    <lineage>
        <taxon>Eukaryota</taxon>
        <taxon>Viridiplantae</taxon>
        <taxon>Streptophyta</taxon>
        <taxon>Embryophyta</taxon>
        <taxon>Tracheophyta</taxon>
        <taxon>Spermatophyta</taxon>
        <taxon>Magnoliopsida</taxon>
        <taxon>eudicotyledons</taxon>
        <taxon>Gunneridae</taxon>
        <taxon>Pentapetalae</taxon>
        <taxon>asterids</taxon>
        <taxon>lamiids</taxon>
        <taxon>Lamiales</taxon>
        <taxon>Oleaceae</taxon>
        <taxon>Oleeae</taxon>
        <taxon>Olea</taxon>
    </lineage>
</organism>
<keyword evidence="3" id="KW-1185">Reference proteome</keyword>
<protein>
    <recommendedName>
        <fullName evidence="1">NYN domain-containing protein</fullName>
    </recommendedName>
</protein>
<gene>
    <name evidence="2" type="ORF">OLEA9_A035484</name>
</gene>
<dbReference type="GO" id="GO:0005777">
    <property type="term" value="C:peroxisome"/>
    <property type="evidence" value="ECO:0007669"/>
    <property type="project" value="InterPro"/>
</dbReference>
<evidence type="ECO:0000313" key="2">
    <source>
        <dbReference type="EMBL" id="CAA2973222.1"/>
    </source>
</evidence>
<dbReference type="GO" id="GO:0004540">
    <property type="term" value="F:RNA nuclease activity"/>
    <property type="evidence" value="ECO:0007669"/>
    <property type="project" value="InterPro"/>
</dbReference>
<dbReference type="Gramene" id="OE9A035484T1">
    <property type="protein sequence ID" value="OE9A035484C1"/>
    <property type="gene ID" value="OE9A035484"/>
</dbReference>
<sequence>MIRVKLVGVPYDAAYKKILADMFSFALDNRPPSSILLISRERDFAPALHVLGQRGYTIILVIPLSVGVSSALSNASQFLCNWSNVARGHGFMPQARANVARFPDESDHYRSSDWARVFEATTQRRTEVLMPENLENMWTIGRNYKKKLQKNTARGPQVAQEKILESSTMLRKDLVTEVPMQKPELQEEWKIKHLFNYLQSLNQIRGLLIWILISKFIPRGSIADELEHATSVFPRENRNQFKRSNSTSDLKAQLNMEDMFGSKGETPIISEFYNPNISRHNIYYVKSASDMLVPTEGLHNPKLRCRVGQLIFLIFSGIRILRDCIGILRTSPIIRYIYLPKGYSHQALRMLLFISVVFSLTSIYN</sequence>